<dbReference type="PANTHER" id="PTHR30085">
    <property type="entry name" value="AMINO ACID ABC TRANSPORTER PERMEASE"/>
    <property type="match status" value="1"/>
</dbReference>
<comment type="caution">
    <text evidence="6">The sequence shown here is derived from an EMBL/GenBank/DDBJ whole genome shotgun (WGS) entry which is preliminary data.</text>
</comment>
<dbReference type="OrthoDB" id="9814231at2"/>
<dbReference type="PANTHER" id="PTHR30085:SF6">
    <property type="entry name" value="ABC TRANSPORTER GLUTAMINE-BINDING PROTEIN GLNH"/>
    <property type="match status" value="1"/>
</dbReference>
<sequence length="287" mass="31873">MRLIAASRRLALGALVCLGLALPSSLPAAAQGAPAGESTLAKIMREGVLRVGVRADYRPWGFRNPAGEFVGLEIEMARDVARTLGVRAEFTPVIAANRMQFLAQGQIDLMIATMSDVADRRRVVGIVHPNYYSSGFNILMPRSVNVTDWNQLRGRQLCAIQGAWYNRPATERFGVEIVAFTGIAEVETALEQRRCLGWIYDDNLIAVMLASDRWKDYHQPLASQNDTPWGLAVRLADLEGPFGRFMSGMVAHWHRSGALLRWEKEAGIAQSPFLKRMNEALRDHIAN</sequence>
<organism evidence="6 7">
    <name type="scientific">Phreatobacter oligotrophus</name>
    <dbReference type="NCBI Taxonomy" id="1122261"/>
    <lineage>
        <taxon>Bacteria</taxon>
        <taxon>Pseudomonadati</taxon>
        <taxon>Pseudomonadota</taxon>
        <taxon>Alphaproteobacteria</taxon>
        <taxon>Hyphomicrobiales</taxon>
        <taxon>Phreatobacteraceae</taxon>
        <taxon>Phreatobacter</taxon>
    </lineage>
</organism>
<dbReference type="RefSeq" id="WP_108177151.1">
    <property type="nucleotide sequence ID" value="NZ_PZZL01000004.1"/>
</dbReference>
<dbReference type="SMART" id="SM00062">
    <property type="entry name" value="PBPb"/>
    <property type="match status" value="1"/>
</dbReference>
<evidence type="ECO:0000256" key="3">
    <source>
        <dbReference type="ARBA" id="ARBA00022729"/>
    </source>
</evidence>
<proteinExistence type="inferred from homology"/>
<dbReference type="AlphaFoldDB" id="A0A2T4Z5V4"/>
<feature type="signal peptide" evidence="4">
    <location>
        <begin position="1"/>
        <end position="29"/>
    </location>
</feature>
<reference evidence="6 7" key="1">
    <citation type="submission" date="2018-04" db="EMBL/GenBank/DDBJ databases">
        <title>Genomic Encyclopedia of Archaeal and Bacterial Type Strains, Phase II (KMG-II): from individual species to whole genera.</title>
        <authorList>
            <person name="Goeker M."/>
        </authorList>
    </citation>
    <scope>NUCLEOTIDE SEQUENCE [LARGE SCALE GENOMIC DNA]</scope>
    <source>
        <strain evidence="6 7">DSM 25521</strain>
    </source>
</reference>
<dbReference type="Pfam" id="PF00497">
    <property type="entry name" value="SBP_bac_3"/>
    <property type="match status" value="1"/>
</dbReference>
<protein>
    <submittedName>
        <fullName evidence="6">Amino acid ABC transporter substrate-binding protein (PAAT family)</fullName>
    </submittedName>
</protein>
<dbReference type="SUPFAM" id="SSF53850">
    <property type="entry name" value="Periplasmic binding protein-like II"/>
    <property type="match status" value="1"/>
</dbReference>
<evidence type="ECO:0000313" key="6">
    <source>
        <dbReference type="EMBL" id="PTM57269.1"/>
    </source>
</evidence>
<dbReference type="Gene3D" id="3.40.190.10">
    <property type="entry name" value="Periplasmic binding protein-like II"/>
    <property type="match status" value="2"/>
</dbReference>
<accession>A0A2T4Z5V4</accession>
<dbReference type="Proteomes" id="UP000241808">
    <property type="component" value="Unassembled WGS sequence"/>
</dbReference>
<feature type="chain" id="PRO_5015767326" evidence="4">
    <location>
        <begin position="30"/>
        <end position="287"/>
    </location>
</feature>
<dbReference type="InterPro" id="IPR051455">
    <property type="entry name" value="Bact_solute-bind_prot3"/>
</dbReference>
<evidence type="ECO:0000259" key="5">
    <source>
        <dbReference type="SMART" id="SM00062"/>
    </source>
</evidence>
<evidence type="ECO:0000256" key="1">
    <source>
        <dbReference type="ARBA" id="ARBA00010333"/>
    </source>
</evidence>
<dbReference type="GO" id="GO:0005576">
    <property type="term" value="C:extracellular region"/>
    <property type="evidence" value="ECO:0007669"/>
    <property type="project" value="TreeGrafter"/>
</dbReference>
<name>A0A2T4Z5V4_9HYPH</name>
<dbReference type="GO" id="GO:0006865">
    <property type="term" value="P:amino acid transport"/>
    <property type="evidence" value="ECO:0007669"/>
    <property type="project" value="TreeGrafter"/>
</dbReference>
<dbReference type="EMBL" id="PZZL01000004">
    <property type="protein sequence ID" value="PTM57269.1"/>
    <property type="molecule type" value="Genomic_DNA"/>
</dbReference>
<feature type="domain" description="Solute-binding protein family 3/N-terminal" evidence="5">
    <location>
        <begin position="48"/>
        <end position="266"/>
    </location>
</feature>
<keyword evidence="3 4" id="KW-0732">Signal</keyword>
<dbReference type="InterPro" id="IPR001638">
    <property type="entry name" value="Solute-binding_3/MltF_N"/>
</dbReference>
<evidence type="ECO:0000256" key="2">
    <source>
        <dbReference type="ARBA" id="ARBA00022448"/>
    </source>
</evidence>
<evidence type="ECO:0000313" key="7">
    <source>
        <dbReference type="Proteomes" id="UP000241808"/>
    </source>
</evidence>
<gene>
    <name evidence="6" type="ORF">C8P69_104319</name>
</gene>
<comment type="similarity">
    <text evidence="1">Belongs to the bacterial solute-binding protein 3 family.</text>
</comment>
<evidence type="ECO:0000256" key="4">
    <source>
        <dbReference type="SAM" id="SignalP"/>
    </source>
</evidence>
<keyword evidence="2" id="KW-0813">Transport</keyword>
<dbReference type="GO" id="GO:0030288">
    <property type="term" value="C:outer membrane-bounded periplasmic space"/>
    <property type="evidence" value="ECO:0007669"/>
    <property type="project" value="TreeGrafter"/>
</dbReference>
<keyword evidence="7" id="KW-1185">Reference proteome</keyword>